<sequence>MPAQPDLPAQPDRLGAPILVLLDTALEGGLAPTAAGLLGAAAGVGTPVALVIVPPYGDGDADDLADAAARLGATRVLVARPDEPAQLTVPAVDALAAAAELVRPDAVLVSHSIEGREVAARFAARTRSGLAVDAVAVSRDDEGVVAHHSVYGGAYDVASAVTFGAPVITVRIGAIDARVEAQPPQSEPLAVAASGRRAATVESVEARVIETGRPELRGAARVVSGGRGLGSEERFALVEQLADALGAAVGASRAAVDAGFVPQSQQVGQTGVSVSPQLYVALGISGAIQHRAGMQTAKTIVAINTDADAPIFEIADFGIVGDAFEVVPQLITALETRKVLA</sequence>
<dbReference type="InterPro" id="IPR014731">
    <property type="entry name" value="ETF_asu_C"/>
</dbReference>
<keyword evidence="5 8" id="KW-0274">FAD</keyword>
<evidence type="ECO:0000313" key="10">
    <source>
        <dbReference type="EMBL" id="MTH67032.1"/>
    </source>
</evidence>
<dbReference type="AlphaFoldDB" id="A0A6I3M4M3"/>
<feature type="binding site" evidence="8">
    <location>
        <position position="227"/>
    </location>
    <ligand>
        <name>FAD</name>
        <dbReference type="ChEBI" id="CHEBI:57692"/>
    </ligand>
</feature>
<dbReference type="SUPFAM" id="SSF52402">
    <property type="entry name" value="Adenine nucleotide alpha hydrolases-like"/>
    <property type="match status" value="1"/>
</dbReference>
<accession>A0A6I3M4M3</accession>
<dbReference type="InterPro" id="IPR001308">
    <property type="entry name" value="ETF_a/FixB"/>
</dbReference>
<dbReference type="PANTHER" id="PTHR43153">
    <property type="entry name" value="ELECTRON TRANSFER FLAVOPROTEIN ALPHA"/>
    <property type="match status" value="1"/>
</dbReference>
<dbReference type="PROSITE" id="PS00696">
    <property type="entry name" value="ETF_ALPHA"/>
    <property type="match status" value="1"/>
</dbReference>
<dbReference type="EMBL" id="WMLB01000006">
    <property type="protein sequence ID" value="MTH67032.1"/>
    <property type="molecule type" value="Genomic_DNA"/>
</dbReference>
<evidence type="ECO:0000256" key="6">
    <source>
        <dbReference type="ARBA" id="ARBA00022982"/>
    </source>
</evidence>
<proteinExistence type="inferred from homology"/>
<evidence type="ECO:0000256" key="1">
    <source>
        <dbReference type="ARBA" id="ARBA00005817"/>
    </source>
</evidence>
<dbReference type="FunFam" id="3.40.50.1220:FF:000001">
    <property type="entry name" value="Electron transfer flavoprotein, alpha subunit"/>
    <property type="match status" value="1"/>
</dbReference>
<evidence type="ECO:0000256" key="5">
    <source>
        <dbReference type="ARBA" id="ARBA00022827"/>
    </source>
</evidence>
<dbReference type="Pfam" id="PF01012">
    <property type="entry name" value="ETF"/>
    <property type="match status" value="1"/>
</dbReference>
<dbReference type="SMART" id="SM00893">
    <property type="entry name" value="ETF"/>
    <property type="match status" value="1"/>
</dbReference>
<evidence type="ECO:0000256" key="7">
    <source>
        <dbReference type="ARBA" id="ARBA00025649"/>
    </source>
</evidence>
<comment type="caution">
    <text evidence="10">The sequence shown here is derived from an EMBL/GenBank/DDBJ whole genome shotgun (WGS) entry which is preliminary data.</text>
</comment>
<organism evidence="10 11">
    <name type="scientific">Agromyces bracchium</name>
    <dbReference type="NCBI Taxonomy" id="88376"/>
    <lineage>
        <taxon>Bacteria</taxon>
        <taxon>Bacillati</taxon>
        <taxon>Actinomycetota</taxon>
        <taxon>Actinomycetes</taxon>
        <taxon>Micrococcales</taxon>
        <taxon>Microbacteriaceae</taxon>
        <taxon>Agromyces</taxon>
    </lineage>
</organism>
<dbReference type="Gene3D" id="3.40.50.620">
    <property type="entry name" value="HUPs"/>
    <property type="match status" value="1"/>
</dbReference>
<dbReference type="PANTHER" id="PTHR43153:SF1">
    <property type="entry name" value="ELECTRON TRANSFER FLAVOPROTEIN SUBUNIT ALPHA, MITOCHONDRIAL"/>
    <property type="match status" value="1"/>
</dbReference>
<name>A0A6I3M4M3_9MICO</name>
<dbReference type="InterPro" id="IPR018206">
    <property type="entry name" value="ETF_asu_C_CS"/>
</dbReference>
<feature type="binding site" evidence="8">
    <location>
        <begin position="266"/>
        <end position="270"/>
    </location>
    <ligand>
        <name>FAD</name>
        <dbReference type="ChEBI" id="CHEBI:57692"/>
    </ligand>
</feature>
<comment type="similarity">
    <text evidence="1">Belongs to the ETF alpha-subunit/FixB family.</text>
</comment>
<dbReference type="Pfam" id="PF00766">
    <property type="entry name" value="ETF_alpha"/>
    <property type="match status" value="1"/>
</dbReference>
<feature type="binding site" evidence="8">
    <location>
        <begin position="252"/>
        <end position="253"/>
    </location>
    <ligand>
        <name>FAD</name>
        <dbReference type="ChEBI" id="CHEBI:57692"/>
    </ligand>
</feature>
<comment type="subunit">
    <text evidence="2">Heterodimer of an alpha and a beta subunit.</text>
</comment>
<keyword evidence="4" id="KW-0285">Flavoprotein</keyword>
<evidence type="ECO:0000256" key="4">
    <source>
        <dbReference type="ARBA" id="ARBA00022630"/>
    </source>
</evidence>
<dbReference type="Proteomes" id="UP000433071">
    <property type="component" value="Unassembled WGS sequence"/>
</dbReference>
<evidence type="ECO:0000256" key="2">
    <source>
        <dbReference type="ARBA" id="ARBA00011355"/>
    </source>
</evidence>
<keyword evidence="3" id="KW-0813">Transport</keyword>
<feature type="domain" description="Electron transfer flavoprotein alpha/beta-subunit N-terminal" evidence="9">
    <location>
        <begin position="18"/>
        <end position="213"/>
    </location>
</feature>
<gene>
    <name evidence="10" type="ORF">GJ743_01435</name>
</gene>
<feature type="binding site" evidence="8">
    <location>
        <position position="304"/>
    </location>
    <ligand>
        <name>FAD</name>
        <dbReference type="ChEBI" id="CHEBI:57692"/>
    </ligand>
</feature>
<evidence type="ECO:0000256" key="3">
    <source>
        <dbReference type="ARBA" id="ARBA00022448"/>
    </source>
</evidence>
<comment type="cofactor">
    <cofactor evidence="8">
        <name>FAD</name>
        <dbReference type="ChEBI" id="CHEBI:57692"/>
    </cofactor>
    <text evidence="8">Binds 1 FAD per dimer.</text>
</comment>
<reference evidence="10 11" key="1">
    <citation type="submission" date="2019-11" db="EMBL/GenBank/DDBJ databases">
        <title>Agromyces kandeliae sp. nov., isolated from mangrove soil.</title>
        <authorList>
            <person name="Wang R."/>
        </authorList>
    </citation>
    <scope>NUCLEOTIDE SEQUENCE [LARGE SCALE GENOMIC DNA]</scope>
    <source>
        <strain evidence="10 11">JCM 11433</strain>
    </source>
</reference>
<dbReference type="SUPFAM" id="SSF52467">
    <property type="entry name" value="DHS-like NAD/FAD-binding domain"/>
    <property type="match status" value="1"/>
</dbReference>
<dbReference type="GO" id="GO:0050660">
    <property type="term" value="F:flavin adenine dinucleotide binding"/>
    <property type="evidence" value="ECO:0007669"/>
    <property type="project" value="InterPro"/>
</dbReference>
<protein>
    <submittedName>
        <fullName evidence="10">Electron transfer flavoprotein subunit alpha/FixB family protein</fullName>
    </submittedName>
</protein>
<dbReference type="InterPro" id="IPR014729">
    <property type="entry name" value="Rossmann-like_a/b/a_fold"/>
</dbReference>
<dbReference type="PIRSF" id="PIRSF000089">
    <property type="entry name" value="Electra_flavoP_a"/>
    <property type="match status" value="1"/>
</dbReference>
<evidence type="ECO:0000259" key="9">
    <source>
        <dbReference type="SMART" id="SM00893"/>
    </source>
</evidence>
<keyword evidence="6" id="KW-0249">Electron transport</keyword>
<dbReference type="InterPro" id="IPR014730">
    <property type="entry name" value="ETF_a/b_N"/>
</dbReference>
<dbReference type="GO" id="GO:0033539">
    <property type="term" value="P:fatty acid beta-oxidation using acyl-CoA dehydrogenase"/>
    <property type="evidence" value="ECO:0007669"/>
    <property type="project" value="TreeGrafter"/>
</dbReference>
<comment type="function">
    <text evidence="7">The electron transfer flavoprotein serves as a specific electron acceptor for other dehydrogenases. It transfers the electrons to the main respiratory chain via ETF-ubiquinone oxidoreductase (ETF dehydrogenase).</text>
</comment>
<dbReference type="InterPro" id="IPR029035">
    <property type="entry name" value="DHS-like_NAD/FAD-binding_dom"/>
</dbReference>
<dbReference type="GO" id="GO:0009055">
    <property type="term" value="F:electron transfer activity"/>
    <property type="evidence" value="ECO:0007669"/>
    <property type="project" value="InterPro"/>
</dbReference>
<dbReference type="Gene3D" id="3.40.50.1220">
    <property type="entry name" value="TPP-binding domain"/>
    <property type="match status" value="1"/>
</dbReference>
<dbReference type="OrthoDB" id="9770286at2"/>
<evidence type="ECO:0000313" key="11">
    <source>
        <dbReference type="Proteomes" id="UP000433071"/>
    </source>
</evidence>
<feature type="binding site" evidence="8">
    <location>
        <begin position="283"/>
        <end position="290"/>
    </location>
    <ligand>
        <name>FAD</name>
        <dbReference type="ChEBI" id="CHEBI:57692"/>
    </ligand>
</feature>
<dbReference type="RefSeq" id="WP_155050156.1">
    <property type="nucleotide sequence ID" value="NZ_BAAAIB010000003.1"/>
</dbReference>
<keyword evidence="11" id="KW-1185">Reference proteome</keyword>
<evidence type="ECO:0000256" key="8">
    <source>
        <dbReference type="PIRSR" id="PIRSR000089-1"/>
    </source>
</evidence>